<gene>
    <name evidence="2" type="ORF">HMPREF9220_0718</name>
</gene>
<name>E4LA88_9FIRM</name>
<keyword evidence="1" id="KW-0812">Transmembrane</keyword>
<protein>
    <submittedName>
        <fullName evidence="2">Uncharacterized protein</fullName>
    </submittedName>
</protein>
<dbReference type="Proteomes" id="UP000004594">
    <property type="component" value="Unassembled WGS sequence"/>
</dbReference>
<sequence length="64" mass="7366">MTFYKWYKQGIPDVAEFRQFITVLSGTTVIVGFISKWLVDIDKDGIPDIIKNEEKKGNNNNNDT</sequence>
<dbReference type="EMBL" id="AENT01000028">
    <property type="protein sequence ID" value="EFR42272.1"/>
    <property type="molecule type" value="Genomic_DNA"/>
</dbReference>
<comment type="caution">
    <text evidence="2">The sequence shown here is derived from an EMBL/GenBank/DDBJ whole genome shotgun (WGS) entry which is preliminary data.</text>
</comment>
<evidence type="ECO:0000313" key="3">
    <source>
        <dbReference type="Proteomes" id="UP000004594"/>
    </source>
</evidence>
<keyword evidence="1" id="KW-0472">Membrane</keyword>
<evidence type="ECO:0000256" key="1">
    <source>
        <dbReference type="SAM" id="Phobius"/>
    </source>
</evidence>
<dbReference type="AlphaFoldDB" id="E4LA88"/>
<reference evidence="2 3" key="1">
    <citation type="submission" date="2010-11" db="EMBL/GenBank/DDBJ databases">
        <authorList>
            <person name="Durkin A.S."/>
            <person name="Madupu R."/>
            <person name="Torralba M."/>
            <person name="Gillis M."/>
            <person name="Methe B."/>
            <person name="Sutton G."/>
            <person name="Nelson K.E."/>
        </authorList>
    </citation>
    <scope>NUCLEOTIDE SEQUENCE [LARGE SCALE GENOMIC DNA]</scope>
    <source>
        <strain evidence="2 3">UPII 345-E</strain>
    </source>
</reference>
<accession>E4LA88</accession>
<feature type="transmembrane region" description="Helical" evidence="1">
    <location>
        <begin position="20"/>
        <end position="39"/>
    </location>
</feature>
<organism evidence="2 3">
    <name type="scientific">Dialister micraerophilus UPII 345-E</name>
    <dbReference type="NCBI Taxonomy" id="910314"/>
    <lineage>
        <taxon>Bacteria</taxon>
        <taxon>Bacillati</taxon>
        <taxon>Bacillota</taxon>
        <taxon>Negativicutes</taxon>
        <taxon>Veillonellales</taxon>
        <taxon>Veillonellaceae</taxon>
        <taxon>Dialister</taxon>
    </lineage>
</organism>
<evidence type="ECO:0000313" key="2">
    <source>
        <dbReference type="EMBL" id="EFR42272.1"/>
    </source>
</evidence>
<proteinExistence type="predicted"/>
<keyword evidence="1" id="KW-1133">Transmembrane helix</keyword>